<dbReference type="EMBL" id="JAPDGR010000854">
    <property type="protein sequence ID" value="KAJ2987043.1"/>
    <property type="molecule type" value="Genomic_DNA"/>
</dbReference>
<dbReference type="Proteomes" id="UP001143856">
    <property type="component" value="Unassembled WGS sequence"/>
</dbReference>
<evidence type="ECO:0000313" key="1">
    <source>
        <dbReference type="EMBL" id="KAJ2987043.1"/>
    </source>
</evidence>
<reference evidence="1" key="1">
    <citation type="submission" date="2022-10" db="EMBL/GenBank/DDBJ databases">
        <title>Genome Sequence of Xylaria curta.</title>
        <authorList>
            <person name="Buettner E."/>
        </authorList>
    </citation>
    <scope>NUCLEOTIDE SEQUENCE</scope>
    <source>
        <strain evidence="1">Babe10</strain>
    </source>
</reference>
<proteinExistence type="predicted"/>
<name>A0ACC1P550_9PEZI</name>
<organism evidence="1 2">
    <name type="scientific">Xylaria curta</name>
    <dbReference type="NCBI Taxonomy" id="42375"/>
    <lineage>
        <taxon>Eukaryota</taxon>
        <taxon>Fungi</taxon>
        <taxon>Dikarya</taxon>
        <taxon>Ascomycota</taxon>
        <taxon>Pezizomycotina</taxon>
        <taxon>Sordariomycetes</taxon>
        <taxon>Xylariomycetidae</taxon>
        <taxon>Xylariales</taxon>
        <taxon>Xylariaceae</taxon>
        <taxon>Xylaria</taxon>
    </lineage>
</organism>
<evidence type="ECO:0000313" key="2">
    <source>
        <dbReference type="Proteomes" id="UP001143856"/>
    </source>
</evidence>
<sequence length="563" mass="62970">MTLAKSFISAIGLSAGLHFALGQSQVPLAQKDSPQQPNVVFILTDDQDVRLDSLRVTLWTGKTPHNTNVTDVNPPYGGYPKFIAQGFNDDYFPVWLQQSGYNTYYTGKLFNAHTIKNYNSPYPGGFTGSDFLVDPYTYAYLNSTFQHNKDEPRSYEGEYSTDVVAEKAYGFLGDAVRDLENKPFFLTVAPIGPHSNVAVGDLSLGQTHSAVFSEPISAKRHQHLFEGVKVPRTENFNPDHSTGANWVLGLPQQNQSNVDYNDHFYRQRLRALQAVDELVEGLISRLEEYGILDNTYVVYSSDNGFHIGQHRLQPGKTCGYEEDINVPLIIRGPGIASNYTTNIVTSHTDLAPTFLELLGIQLREDFDGKPIPVTKAGIEATEQTRREHASVEYWGIAVSEGAHQPLYRQHNTYKAIRLSSAEYNLYYSVWCNNEHELYDMTADPGQMHNLLAPSPSVSNGTLVAGLPIEKVVARLDALLFVLKSCRGLSCREPWKQLHPAGDVNSLADALDDGFNGFYENEQTRVRYEFCADGYIVDAEGPMWETHGLATPYSRDGAIWEEWV</sequence>
<gene>
    <name evidence="1" type="ORF">NUW58_g4725</name>
</gene>
<protein>
    <submittedName>
        <fullName evidence="1">Uncharacterized protein</fullName>
    </submittedName>
</protein>
<comment type="caution">
    <text evidence="1">The sequence shown here is derived from an EMBL/GenBank/DDBJ whole genome shotgun (WGS) entry which is preliminary data.</text>
</comment>
<accession>A0ACC1P550</accession>
<keyword evidence="2" id="KW-1185">Reference proteome</keyword>